<comment type="subcellular location">
    <subcellularLocation>
        <location evidence="1">Cell membrane</location>
        <topology evidence="1">Multi-pass membrane protein</topology>
    </subcellularLocation>
</comment>
<keyword evidence="2" id="KW-1003">Cell membrane</keyword>
<accession>A0A4Y3TYX1</accession>
<keyword evidence="5 6" id="KW-0472">Membrane</keyword>
<dbReference type="GO" id="GO:0005886">
    <property type="term" value="C:plasma membrane"/>
    <property type="evidence" value="ECO:0007669"/>
    <property type="project" value="UniProtKB-SubCell"/>
</dbReference>
<evidence type="ECO:0000313" key="8">
    <source>
        <dbReference type="EMBL" id="GEB85905.1"/>
    </source>
</evidence>
<dbReference type="EMBL" id="BJMV01000008">
    <property type="protein sequence ID" value="GEB85905.1"/>
    <property type="molecule type" value="Genomic_DNA"/>
</dbReference>
<dbReference type="Pfam" id="PF01478">
    <property type="entry name" value="Peptidase_A24"/>
    <property type="match status" value="1"/>
</dbReference>
<name>A0A4Y3TYX1_9PROT</name>
<dbReference type="OrthoDB" id="5329005at2"/>
<keyword evidence="9" id="KW-1185">Reference proteome</keyword>
<evidence type="ECO:0000256" key="2">
    <source>
        <dbReference type="ARBA" id="ARBA00022475"/>
    </source>
</evidence>
<feature type="transmembrane region" description="Helical" evidence="6">
    <location>
        <begin position="71"/>
        <end position="94"/>
    </location>
</feature>
<evidence type="ECO:0000256" key="1">
    <source>
        <dbReference type="ARBA" id="ARBA00004651"/>
    </source>
</evidence>
<sequence length="187" mass="19694">MADTPDRCHISSGERNLVQMLVIALEVAAGALLVYAALCDLASRTIPDGVSILLLLAGLVLQAVQGDLPVALMAAGLTFVVCAAIWSLGLLGGGDVKLMAASMLVVPAHETLDFAVFVPLSGGVLAVIYLLLGGMMRAPGRRQGALPFWRRAVRAEQWRIARRGPLPYGVAIAVSAITLFFTRVFVA</sequence>
<evidence type="ECO:0000256" key="3">
    <source>
        <dbReference type="ARBA" id="ARBA00022692"/>
    </source>
</evidence>
<protein>
    <submittedName>
        <fullName evidence="8">Prepilin peptidase</fullName>
    </submittedName>
</protein>
<comment type="caution">
    <text evidence="8">The sequence shown here is derived from an EMBL/GenBank/DDBJ whole genome shotgun (WGS) entry which is preliminary data.</text>
</comment>
<proteinExistence type="predicted"/>
<dbReference type="Gene3D" id="1.20.120.1220">
    <property type="match status" value="1"/>
</dbReference>
<dbReference type="InterPro" id="IPR052218">
    <property type="entry name" value="Preflagellin_Peptidase"/>
</dbReference>
<keyword evidence="3 6" id="KW-0812">Transmembrane</keyword>
<gene>
    <name evidence="8" type="ORF">APE01nite_17020</name>
</gene>
<keyword evidence="4 6" id="KW-1133">Transmembrane helix</keyword>
<feature type="transmembrane region" description="Helical" evidence="6">
    <location>
        <begin position="44"/>
        <end position="64"/>
    </location>
</feature>
<evidence type="ECO:0000313" key="9">
    <source>
        <dbReference type="Proteomes" id="UP000317730"/>
    </source>
</evidence>
<dbReference type="InterPro" id="IPR000045">
    <property type="entry name" value="Prepilin_IV_endopep_pep"/>
</dbReference>
<evidence type="ECO:0000256" key="5">
    <source>
        <dbReference type="ARBA" id="ARBA00023136"/>
    </source>
</evidence>
<evidence type="ECO:0000256" key="6">
    <source>
        <dbReference type="SAM" id="Phobius"/>
    </source>
</evidence>
<dbReference type="PANTHER" id="PTHR36506">
    <property type="entry name" value="PREFLAGELLIN PEPTIDASE"/>
    <property type="match status" value="1"/>
</dbReference>
<feature type="transmembrane region" description="Helical" evidence="6">
    <location>
        <begin position="17"/>
        <end position="38"/>
    </location>
</feature>
<feature type="transmembrane region" description="Helical" evidence="6">
    <location>
        <begin position="166"/>
        <end position="186"/>
    </location>
</feature>
<reference evidence="8 9" key="1">
    <citation type="submission" date="2019-06" db="EMBL/GenBank/DDBJ databases">
        <title>Whole genome shotgun sequence of Acetobacter peroxydans NBRC 13755.</title>
        <authorList>
            <person name="Hosoyama A."/>
            <person name="Uohara A."/>
            <person name="Ohji S."/>
            <person name="Ichikawa N."/>
        </authorList>
    </citation>
    <scope>NUCLEOTIDE SEQUENCE [LARGE SCALE GENOMIC DNA]</scope>
    <source>
        <strain evidence="8 9">NBRC 13755</strain>
    </source>
</reference>
<dbReference type="GO" id="GO:0004190">
    <property type="term" value="F:aspartic-type endopeptidase activity"/>
    <property type="evidence" value="ECO:0007669"/>
    <property type="project" value="InterPro"/>
</dbReference>
<feature type="domain" description="Prepilin type IV endopeptidase peptidase" evidence="7">
    <location>
        <begin position="30"/>
        <end position="126"/>
    </location>
</feature>
<dbReference type="Proteomes" id="UP000317730">
    <property type="component" value="Unassembled WGS sequence"/>
</dbReference>
<dbReference type="PANTHER" id="PTHR36506:SF1">
    <property type="entry name" value="PREFLAGELLIN PEPTIDASE"/>
    <property type="match status" value="1"/>
</dbReference>
<evidence type="ECO:0000256" key="4">
    <source>
        <dbReference type="ARBA" id="ARBA00022989"/>
    </source>
</evidence>
<dbReference type="RefSeq" id="WP_141376536.1">
    <property type="nucleotide sequence ID" value="NZ_BAPL01000030.1"/>
</dbReference>
<feature type="transmembrane region" description="Helical" evidence="6">
    <location>
        <begin position="114"/>
        <end position="132"/>
    </location>
</feature>
<dbReference type="AlphaFoldDB" id="A0A4Y3TYX1"/>
<evidence type="ECO:0000259" key="7">
    <source>
        <dbReference type="Pfam" id="PF01478"/>
    </source>
</evidence>
<organism evidence="8 9">
    <name type="scientific">Acetobacter peroxydans</name>
    <dbReference type="NCBI Taxonomy" id="104098"/>
    <lineage>
        <taxon>Bacteria</taxon>
        <taxon>Pseudomonadati</taxon>
        <taxon>Pseudomonadota</taxon>
        <taxon>Alphaproteobacteria</taxon>
        <taxon>Acetobacterales</taxon>
        <taxon>Acetobacteraceae</taxon>
        <taxon>Acetobacter</taxon>
    </lineage>
</organism>